<keyword evidence="1" id="KW-0808">Transferase</keyword>
<feature type="domain" description="Beta-ketoacyl-[acyl-carrier-protein] synthase III N-terminal" evidence="4">
    <location>
        <begin position="128"/>
        <end position="199"/>
    </location>
</feature>
<name>A0ABR8SHT2_9BACL</name>
<sequence>MTTQTVVRPSIVETTGLKIPVTIQGAGFAVPSQIVTNDELSEKFNTTDQWIQEKTGIKERRYLEDGRTTSDLCIEASLEAIAKAGIQPGDLDAIIITTTTPDQCLPSTAMIIKDVLGATRAMPIDLNQAACAGGIYSILIGSHLLQNEHMNNVLVIGAEILSRIMDPTDRSTSVFFGDAAGAVVLQKTSEGYGLLAWDVDSKLNDAVKIVGGGATPLPEGETLESGQYIKMNGREVWNVATEAIPSSIRNVVKKANLTIEDIDHFLIHQANVNIVRAALDELQVPEDKTTFTVHEYANTGSATLFSVLYKALQEQRINEGDTIVFSAIGAGFLWGSLCLKYINN</sequence>
<dbReference type="EMBL" id="JACSQM010000001">
    <property type="protein sequence ID" value="MBD7963041.1"/>
    <property type="molecule type" value="Genomic_DNA"/>
</dbReference>
<keyword evidence="2" id="KW-0012">Acyltransferase</keyword>
<dbReference type="InterPro" id="IPR016039">
    <property type="entry name" value="Thiolase-like"/>
</dbReference>
<evidence type="ECO:0000259" key="4">
    <source>
        <dbReference type="Pfam" id="PF08545"/>
    </source>
</evidence>
<dbReference type="InterPro" id="IPR013751">
    <property type="entry name" value="ACP_syn_III_N"/>
</dbReference>
<reference evidence="5 6" key="1">
    <citation type="submission" date="2020-08" db="EMBL/GenBank/DDBJ databases">
        <title>A Genomic Blueprint of the Chicken Gut Microbiome.</title>
        <authorList>
            <person name="Gilroy R."/>
            <person name="Ravi A."/>
            <person name="Getino M."/>
            <person name="Pursley I."/>
            <person name="Horton D.L."/>
            <person name="Alikhan N.-F."/>
            <person name="Baker D."/>
            <person name="Gharbi K."/>
            <person name="Hall N."/>
            <person name="Watson M."/>
            <person name="Adriaenssens E.M."/>
            <person name="Foster-Nyarko E."/>
            <person name="Jarju S."/>
            <person name="Secka A."/>
            <person name="Antonio M."/>
            <person name="Oren A."/>
            <person name="Chaudhuri R."/>
            <person name="La Ragione R.M."/>
            <person name="Hildebrand F."/>
            <person name="Pallen M.J."/>
        </authorList>
    </citation>
    <scope>NUCLEOTIDE SEQUENCE [LARGE SCALE GENOMIC DNA]</scope>
    <source>
        <strain evidence="5 6">Sa2CUA10</strain>
    </source>
</reference>
<comment type="caution">
    <text evidence="5">The sequence shown here is derived from an EMBL/GenBank/DDBJ whole genome shotgun (WGS) entry which is preliminary data.</text>
</comment>
<dbReference type="SUPFAM" id="SSF53901">
    <property type="entry name" value="Thiolase-like"/>
    <property type="match status" value="1"/>
</dbReference>
<gene>
    <name evidence="5" type="ORF">H9648_03165</name>
</gene>
<accession>A0ABR8SHT2</accession>
<evidence type="ECO:0000313" key="5">
    <source>
        <dbReference type="EMBL" id="MBD7963041.1"/>
    </source>
</evidence>
<dbReference type="PANTHER" id="PTHR34069:SF2">
    <property type="entry name" value="BETA-KETOACYL-[ACYL-CARRIER-PROTEIN] SYNTHASE III"/>
    <property type="match status" value="1"/>
</dbReference>
<evidence type="ECO:0000256" key="2">
    <source>
        <dbReference type="ARBA" id="ARBA00023315"/>
    </source>
</evidence>
<evidence type="ECO:0000313" key="6">
    <source>
        <dbReference type="Proteomes" id="UP000603641"/>
    </source>
</evidence>
<feature type="domain" description="Beta-ketoacyl-[acyl-carrier-protein] synthase III C-terminal" evidence="3">
    <location>
        <begin position="253"/>
        <end position="341"/>
    </location>
</feature>
<dbReference type="RefSeq" id="WP_191752382.1">
    <property type="nucleotide sequence ID" value="NZ_JACSQM010000001.1"/>
</dbReference>
<organism evidence="5 6">
    <name type="scientific">Fictibacillus norfolkensis</name>
    <dbReference type="NCBI Taxonomy" id="2762233"/>
    <lineage>
        <taxon>Bacteria</taxon>
        <taxon>Bacillati</taxon>
        <taxon>Bacillota</taxon>
        <taxon>Bacilli</taxon>
        <taxon>Bacillales</taxon>
        <taxon>Fictibacillaceae</taxon>
        <taxon>Fictibacillus</taxon>
    </lineage>
</organism>
<dbReference type="Gene3D" id="3.40.47.10">
    <property type="match status" value="1"/>
</dbReference>
<dbReference type="NCBIfam" id="NF006829">
    <property type="entry name" value="PRK09352.1"/>
    <property type="match status" value="1"/>
</dbReference>
<dbReference type="Pfam" id="PF08545">
    <property type="entry name" value="ACP_syn_III"/>
    <property type="match status" value="1"/>
</dbReference>
<evidence type="ECO:0000259" key="3">
    <source>
        <dbReference type="Pfam" id="PF08541"/>
    </source>
</evidence>
<dbReference type="PANTHER" id="PTHR34069">
    <property type="entry name" value="3-OXOACYL-[ACYL-CARRIER-PROTEIN] SYNTHASE 3"/>
    <property type="match status" value="1"/>
</dbReference>
<dbReference type="InterPro" id="IPR013747">
    <property type="entry name" value="ACP_syn_III_C"/>
</dbReference>
<protein>
    <submittedName>
        <fullName evidence="5">Ketoacyl-ACP synthase III</fullName>
    </submittedName>
</protein>
<keyword evidence="6" id="KW-1185">Reference proteome</keyword>
<dbReference type="Pfam" id="PF08541">
    <property type="entry name" value="ACP_syn_III_C"/>
    <property type="match status" value="1"/>
</dbReference>
<proteinExistence type="predicted"/>
<dbReference type="CDD" id="cd00830">
    <property type="entry name" value="KAS_III"/>
    <property type="match status" value="1"/>
</dbReference>
<dbReference type="Proteomes" id="UP000603641">
    <property type="component" value="Unassembled WGS sequence"/>
</dbReference>
<evidence type="ECO:0000256" key="1">
    <source>
        <dbReference type="ARBA" id="ARBA00022679"/>
    </source>
</evidence>